<feature type="non-terminal residue" evidence="1">
    <location>
        <position position="1"/>
    </location>
</feature>
<dbReference type="OrthoDB" id="1385355at2759"/>
<proteinExistence type="predicted"/>
<evidence type="ECO:0000313" key="2">
    <source>
        <dbReference type="Proteomes" id="UP000257109"/>
    </source>
</evidence>
<protein>
    <submittedName>
        <fullName evidence="1">Uncharacterized protein</fullName>
    </submittedName>
</protein>
<keyword evidence="2" id="KW-1185">Reference proteome</keyword>
<evidence type="ECO:0000313" key="1">
    <source>
        <dbReference type="EMBL" id="RDX74215.1"/>
    </source>
</evidence>
<accession>A0A371F7G7</accession>
<dbReference type="EMBL" id="QJKJ01010251">
    <property type="protein sequence ID" value="RDX74215.1"/>
    <property type="molecule type" value="Genomic_DNA"/>
</dbReference>
<dbReference type="AlphaFoldDB" id="A0A371F7G7"/>
<dbReference type="Proteomes" id="UP000257109">
    <property type="component" value="Unassembled WGS sequence"/>
</dbReference>
<sequence>MIFSPLQLNFPRPKTMQETRNFVNNMGFQAPSQQLMVMPQFGTNSFFHASQLALATSQSLQGPPQAMISTSNNAQLTRLPAQSIHQRKMEVSLTDGTRPYINLLDKPINNRF</sequence>
<comment type="caution">
    <text evidence="1">The sequence shown here is derived from an EMBL/GenBank/DDBJ whole genome shotgun (WGS) entry which is preliminary data.</text>
</comment>
<gene>
    <name evidence="1" type="ORF">CR513_46066</name>
</gene>
<name>A0A371F7G7_MUCPR</name>
<organism evidence="1 2">
    <name type="scientific">Mucuna pruriens</name>
    <name type="common">Velvet bean</name>
    <name type="synonym">Dolichos pruriens</name>
    <dbReference type="NCBI Taxonomy" id="157652"/>
    <lineage>
        <taxon>Eukaryota</taxon>
        <taxon>Viridiplantae</taxon>
        <taxon>Streptophyta</taxon>
        <taxon>Embryophyta</taxon>
        <taxon>Tracheophyta</taxon>
        <taxon>Spermatophyta</taxon>
        <taxon>Magnoliopsida</taxon>
        <taxon>eudicotyledons</taxon>
        <taxon>Gunneridae</taxon>
        <taxon>Pentapetalae</taxon>
        <taxon>rosids</taxon>
        <taxon>fabids</taxon>
        <taxon>Fabales</taxon>
        <taxon>Fabaceae</taxon>
        <taxon>Papilionoideae</taxon>
        <taxon>50 kb inversion clade</taxon>
        <taxon>NPAAA clade</taxon>
        <taxon>indigoferoid/millettioid clade</taxon>
        <taxon>Phaseoleae</taxon>
        <taxon>Mucuna</taxon>
    </lineage>
</organism>
<reference evidence="1" key="1">
    <citation type="submission" date="2018-05" db="EMBL/GenBank/DDBJ databases">
        <title>Draft genome of Mucuna pruriens seed.</title>
        <authorList>
            <person name="Nnadi N.E."/>
            <person name="Vos R."/>
            <person name="Hasami M.H."/>
            <person name="Devisetty U.K."/>
            <person name="Aguiy J.C."/>
        </authorList>
    </citation>
    <scope>NUCLEOTIDE SEQUENCE [LARGE SCALE GENOMIC DNA]</scope>
    <source>
        <strain evidence="1">JCA_2017</strain>
    </source>
</reference>